<protein>
    <submittedName>
        <fullName evidence="1">Uncharacterized protein</fullName>
    </submittedName>
</protein>
<proteinExistence type="predicted"/>
<accession>A0A2P5W174</accession>
<name>A0A2P5W174_GOSBA</name>
<dbReference type="EMBL" id="KZ669659">
    <property type="protein sequence ID" value="PPR84849.1"/>
    <property type="molecule type" value="Genomic_DNA"/>
</dbReference>
<evidence type="ECO:0000313" key="2">
    <source>
        <dbReference type="Proteomes" id="UP000239757"/>
    </source>
</evidence>
<dbReference type="AlphaFoldDB" id="A0A2P5W174"/>
<organism evidence="1 2">
    <name type="scientific">Gossypium barbadense</name>
    <name type="common">Sea Island cotton</name>
    <name type="synonym">Hibiscus barbadensis</name>
    <dbReference type="NCBI Taxonomy" id="3634"/>
    <lineage>
        <taxon>Eukaryota</taxon>
        <taxon>Viridiplantae</taxon>
        <taxon>Streptophyta</taxon>
        <taxon>Embryophyta</taxon>
        <taxon>Tracheophyta</taxon>
        <taxon>Spermatophyta</taxon>
        <taxon>Magnoliopsida</taxon>
        <taxon>eudicotyledons</taxon>
        <taxon>Gunneridae</taxon>
        <taxon>Pentapetalae</taxon>
        <taxon>rosids</taxon>
        <taxon>malvids</taxon>
        <taxon>Malvales</taxon>
        <taxon>Malvaceae</taxon>
        <taxon>Malvoideae</taxon>
        <taxon>Gossypium</taxon>
    </lineage>
</organism>
<reference evidence="1 2" key="1">
    <citation type="submission" date="2015-01" db="EMBL/GenBank/DDBJ databases">
        <title>Genome of allotetraploid Gossypium barbadense reveals genomic plasticity and fiber elongation in cotton evolution.</title>
        <authorList>
            <person name="Chen X."/>
            <person name="Liu X."/>
            <person name="Zhao B."/>
            <person name="Zheng H."/>
            <person name="Hu Y."/>
            <person name="Lu G."/>
            <person name="Yang C."/>
            <person name="Chen J."/>
            <person name="Shan C."/>
            <person name="Zhang L."/>
            <person name="Zhou Y."/>
            <person name="Wang L."/>
            <person name="Guo W."/>
            <person name="Bai Y."/>
            <person name="Ruan J."/>
            <person name="Shangguan X."/>
            <person name="Mao Y."/>
            <person name="Jiang J."/>
            <person name="Zhu Y."/>
            <person name="Lei J."/>
            <person name="Kang H."/>
            <person name="Chen S."/>
            <person name="He X."/>
            <person name="Wang R."/>
            <person name="Wang Y."/>
            <person name="Chen J."/>
            <person name="Wang L."/>
            <person name="Yu S."/>
            <person name="Wang B."/>
            <person name="Wei J."/>
            <person name="Song S."/>
            <person name="Lu X."/>
            <person name="Gao Z."/>
            <person name="Gu W."/>
            <person name="Deng X."/>
            <person name="Ma D."/>
            <person name="Wang S."/>
            <person name="Liang W."/>
            <person name="Fang L."/>
            <person name="Cai C."/>
            <person name="Zhu X."/>
            <person name="Zhou B."/>
            <person name="Zhang Y."/>
            <person name="Chen Z."/>
            <person name="Xu S."/>
            <person name="Zhu R."/>
            <person name="Wang S."/>
            <person name="Zhang T."/>
            <person name="Zhao G."/>
        </authorList>
    </citation>
    <scope>NUCLEOTIDE SEQUENCE [LARGE SCALE GENOMIC DNA]</scope>
    <source>
        <strain evidence="2">cv. Xinhai21</strain>
        <tissue evidence="1">Leaf</tissue>
    </source>
</reference>
<dbReference type="Proteomes" id="UP000239757">
    <property type="component" value="Unassembled WGS sequence"/>
</dbReference>
<evidence type="ECO:0000313" key="1">
    <source>
        <dbReference type="EMBL" id="PPR84849.1"/>
    </source>
</evidence>
<sequence>MVVHVVAETGHPMSWRRIEAVGGELQSRRLRRLCQDSSAFSKREQQFSYLLLVGVSAVVDGGECERTRAWGGRSCGTMWGRGDVARRWKGKKEREFGEEGQLVVETLVRATGGRGGSQAWREFGGL</sequence>
<gene>
    <name evidence="1" type="ORF">GOBAR_AA35864</name>
</gene>